<protein>
    <recommendedName>
        <fullName evidence="3">SH3b domain-containing protein</fullName>
    </recommendedName>
</protein>
<proteinExistence type="predicted"/>
<organism evidence="1 2">
    <name type="scientific">Phormidium tenue NIES-30</name>
    <dbReference type="NCBI Taxonomy" id="549789"/>
    <lineage>
        <taxon>Bacteria</taxon>
        <taxon>Bacillati</taxon>
        <taxon>Cyanobacteriota</taxon>
        <taxon>Cyanophyceae</taxon>
        <taxon>Oscillatoriophycideae</taxon>
        <taxon>Oscillatoriales</taxon>
        <taxon>Oscillatoriaceae</taxon>
        <taxon>Phormidium</taxon>
    </lineage>
</organism>
<evidence type="ECO:0000313" key="2">
    <source>
        <dbReference type="Proteomes" id="UP000185557"/>
    </source>
</evidence>
<evidence type="ECO:0008006" key="3">
    <source>
        <dbReference type="Google" id="ProtNLM"/>
    </source>
</evidence>
<dbReference type="EMBL" id="MRCG01000015">
    <property type="protein sequence ID" value="OKH45868.1"/>
    <property type="molecule type" value="Genomic_DNA"/>
</dbReference>
<reference evidence="1 2" key="1">
    <citation type="submission" date="2016-11" db="EMBL/GenBank/DDBJ databases">
        <title>Draft Genome Sequences of Nine Cyanobacterial Strains from Diverse Habitats.</title>
        <authorList>
            <person name="Zhu T."/>
            <person name="Hou S."/>
            <person name="Lu X."/>
            <person name="Hess W.R."/>
        </authorList>
    </citation>
    <scope>NUCLEOTIDE SEQUENCE [LARGE SCALE GENOMIC DNA]</scope>
    <source>
        <strain evidence="1 2">NIES-30</strain>
    </source>
</reference>
<evidence type="ECO:0000313" key="1">
    <source>
        <dbReference type="EMBL" id="OKH45868.1"/>
    </source>
</evidence>
<name>A0A1U7J1S5_9CYAN</name>
<dbReference type="Proteomes" id="UP000185557">
    <property type="component" value="Unassembled WGS sequence"/>
</dbReference>
<sequence>MNPLRPLAIGLATTAAIAYGFTPTALAQGSRIVVQDLQENQSLIRQCRRLNQTVEVFDNTRLGPIANRLGTLPAGTQVLLTGVVAEGRAQIFLGNNFNGLSSVQPMGWISASVLSPCSDRPPSTARACFRANVRLSVRATPATNASIIADYNAGDTIYASRNPPWRQNSGDGRAWLEVTIFDGSTGWVTETSSYGQVIDISAVPCP</sequence>
<dbReference type="AlphaFoldDB" id="A0A1U7J1S5"/>
<gene>
    <name evidence="1" type="ORF">NIES30_18495</name>
</gene>
<keyword evidence="2" id="KW-1185">Reference proteome</keyword>
<comment type="caution">
    <text evidence="1">The sequence shown here is derived from an EMBL/GenBank/DDBJ whole genome shotgun (WGS) entry which is preliminary data.</text>
</comment>
<dbReference type="Gene3D" id="2.30.30.40">
    <property type="entry name" value="SH3 Domains"/>
    <property type="match status" value="1"/>
</dbReference>
<accession>A0A1U7J1S5</accession>